<evidence type="ECO:0000256" key="1">
    <source>
        <dbReference type="ARBA" id="ARBA00006432"/>
    </source>
</evidence>
<evidence type="ECO:0000259" key="7">
    <source>
        <dbReference type="Pfam" id="PF00501"/>
    </source>
</evidence>
<dbReference type="InterPro" id="IPR000873">
    <property type="entry name" value="AMP-dep_synth/lig_dom"/>
</dbReference>
<sequence length="633" mass="70575">MRKLGFEDYDAFYAESIGDIRWFWDQVVQDMQIPWLKPYHQVLDSSRGFAWPHWFVNGELNITQAAVYRWLQDEATKNQYAIIAENELQKGRSLTYEQLALEVDRLANSLRQIGIGKGDRAAIYMPMIPETVIAMLALAKLGAIAIPIYSGFAPSTIAKRLHASGAKLLFTADGYYRKGKIIKMKPIADEAANQCSSVEVMVVVRQLGIDIPWDDHRDLAWSTLIQQSSQLVPSQVEPMTSTEPLMLLYTSGTTGEPKGIVHTHCGFPIKAGFDAGYGMDVRQGDRLCWLTDMGWMMGPFMLYGALLNGATMVLYDGSPDYPEPNRLWKLAETHQITHLGVSPTLIRVLMKQGDEWHQQHNLSSLRVIGSSGEPWNDDPWKWLYEQVGQGRIPIVNYSGGTEISGGILSNQLLKDIAPSGFNGPLPGMDADIYDIQGQSISTGIGELVLKQPWVGMAAGFWNDAERYTQTYFSKYPNTWVHGDWVEKDDEGYWYIRGRSDDTLNIAGKRLGPAEMESALVEHAAVLEAATIGIPDDVKGEVAVCLVVISQAYQESKLTIELMNELLHYVEEKLGKGMKPKVIHAAEQLPKTRNGKVVRRAIRAAYLGLDPGDISTLENPEILDTIRLLGSPTV</sequence>
<feature type="domain" description="Acetyl-coenzyme A synthetase N-terminal" evidence="9">
    <location>
        <begin position="9"/>
        <end position="64"/>
    </location>
</feature>
<dbReference type="Pfam" id="PF13193">
    <property type="entry name" value="AMP-binding_C"/>
    <property type="match status" value="1"/>
</dbReference>
<protein>
    <recommendedName>
        <fullName evidence="2">acetate--CoA ligase</fullName>
        <ecNumber evidence="2">6.2.1.1</ecNumber>
    </recommendedName>
</protein>
<keyword evidence="6" id="KW-0007">Acetylation</keyword>
<dbReference type="InterPro" id="IPR045851">
    <property type="entry name" value="AMP-bd_C_sf"/>
</dbReference>
<dbReference type="Gene3D" id="3.30.300.30">
    <property type="match status" value="1"/>
</dbReference>
<dbReference type="GO" id="GO:0006085">
    <property type="term" value="P:acetyl-CoA biosynthetic process"/>
    <property type="evidence" value="ECO:0007669"/>
    <property type="project" value="TreeGrafter"/>
</dbReference>
<dbReference type="Pfam" id="PF00501">
    <property type="entry name" value="AMP-binding"/>
    <property type="match status" value="1"/>
</dbReference>
<evidence type="ECO:0000313" key="11">
    <source>
        <dbReference type="Proteomes" id="UP000295418"/>
    </source>
</evidence>
<dbReference type="Pfam" id="PF16177">
    <property type="entry name" value="ACAS_N"/>
    <property type="match status" value="1"/>
</dbReference>
<proteinExistence type="inferred from homology"/>
<dbReference type="InterPro" id="IPR020845">
    <property type="entry name" value="AMP-binding_CS"/>
</dbReference>
<evidence type="ECO:0000313" key="10">
    <source>
        <dbReference type="EMBL" id="TCZ74311.1"/>
    </source>
</evidence>
<dbReference type="InterPro" id="IPR042099">
    <property type="entry name" value="ANL_N_sf"/>
</dbReference>
<dbReference type="GO" id="GO:0005524">
    <property type="term" value="F:ATP binding"/>
    <property type="evidence" value="ECO:0007669"/>
    <property type="project" value="UniProtKB-KW"/>
</dbReference>
<feature type="domain" description="AMP-dependent synthetase/ligase" evidence="7">
    <location>
        <begin position="75"/>
        <end position="459"/>
    </location>
</feature>
<dbReference type="SUPFAM" id="SSF56801">
    <property type="entry name" value="Acetyl-CoA synthetase-like"/>
    <property type="match status" value="1"/>
</dbReference>
<dbReference type="EC" id="6.2.1.1" evidence="2"/>
<evidence type="ECO:0000259" key="9">
    <source>
        <dbReference type="Pfam" id="PF16177"/>
    </source>
</evidence>
<comment type="caution">
    <text evidence="10">The sequence shown here is derived from an EMBL/GenBank/DDBJ whole genome shotgun (WGS) entry which is preliminary data.</text>
</comment>
<dbReference type="InterPro" id="IPR025110">
    <property type="entry name" value="AMP-bd_C"/>
</dbReference>
<dbReference type="Gene3D" id="3.40.50.12780">
    <property type="entry name" value="N-terminal domain of ligase-like"/>
    <property type="match status" value="1"/>
</dbReference>
<dbReference type="Proteomes" id="UP000295418">
    <property type="component" value="Unassembled WGS sequence"/>
</dbReference>
<gene>
    <name evidence="10" type="ORF">E0485_19900</name>
</gene>
<reference evidence="10 11" key="1">
    <citation type="submission" date="2019-03" db="EMBL/GenBank/DDBJ databases">
        <authorList>
            <person name="Kim M.K.M."/>
        </authorList>
    </citation>
    <scope>NUCLEOTIDE SEQUENCE [LARGE SCALE GENOMIC DNA]</scope>
    <source>
        <strain evidence="10 11">18JY21-1</strain>
    </source>
</reference>
<name>A0A4R4E887_9BACL</name>
<keyword evidence="5" id="KW-0067">ATP-binding</keyword>
<comment type="similarity">
    <text evidence="1">Belongs to the ATP-dependent AMP-binding enzyme family.</text>
</comment>
<evidence type="ECO:0000256" key="6">
    <source>
        <dbReference type="ARBA" id="ARBA00022990"/>
    </source>
</evidence>
<evidence type="ECO:0000256" key="4">
    <source>
        <dbReference type="ARBA" id="ARBA00022741"/>
    </source>
</evidence>
<keyword evidence="3" id="KW-0436">Ligase</keyword>
<dbReference type="OrthoDB" id="9757771at2"/>
<dbReference type="GO" id="GO:0003987">
    <property type="term" value="F:acetate-CoA ligase activity"/>
    <property type="evidence" value="ECO:0007669"/>
    <property type="project" value="UniProtKB-EC"/>
</dbReference>
<dbReference type="PANTHER" id="PTHR24095:SF14">
    <property type="entry name" value="ACETYL-COENZYME A SYNTHETASE 1"/>
    <property type="match status" value="1"/>
</dbReference>
<keyword evidence="4" id="KW-0547">Nucleotide-binding</keyword>
<accession>A0A4R4E887</accession>
<dbReference type="AlphaFoldDB" id="A0A4R4E887"/>
<feature type="domain" description="AMP-binding enzyme C-terminal" evidence="8">
    <location>
        <begin position="514"/>
        <end position="595"/>
    </location>
</feature>
<evidence type="ECO:0000256" key="5">
    <source>
        <dbReference type="ARBA" id="ARBA00022840"/>
    </source>
</evidence>
<keyword evidence="11" id="KW-1185">Reference proteome</keyword>
<organism evidence="10 11">
    <name type="scientific">Paenibacillus albiflavus</name>
    <dbReference type="NCBI Taxonomy" id="2545760"/>
    <lineage>
        <taxon>Bacteria</taxon>
        <taxon>Bacillati</taxon>
        <taxon>Bacillota</taxon>
        <taxon>Bacilli</taxon>
        <taxon>Bacillales</taxon>
        <taxon>Paenibacillaceae</taxon>
        <taxon>Paenibacillus</taxon>
    </lineage>
</organism>
<dbReference type="EMBL" id="SKFG01000027">
    <property type="protein sequence ID" value="TCZ74311.1"/>
    <property type="molecule type" value="Genomic_DNA"/>
</dbReference>
<dbReference type="PANTHER" id="PTHR24095">
    <property type="entry name" value="ACETYL-COENZYME A SYNTHETASE"/>
    <property type="match status" value="1"/>
</dbReference>
<evidence type="ECO:0000256" key="3">
    <source>
        <dbReference type="ARBA" id="ARBA00022598"/>
    </source>
</evidence>
<dbReference type="InterPro" id="IPR032387">
    <property type="entry name" value="ACAS_N"/>
</dbReference>
<evidence type="ECO:0000256" key="2">
    <source>
        <dbReference type="ARBA" id="ARBA00013275"/>
    </source>
</evidence>
<evidence type="ECO:0000259" key="8">
    <source>
        <dbReference type="Pfam" id="PF13193"/>
    </source>
</evidence>
<dbReference type="PROSITE" id="PS00455">
    <property type="entry name" value="AMP_BINDING"/>
    <property type="match status" value="1"/>
</dbReference>